<feature type="transmembrane region" description="Helical" evidence="8">
    <location>
        <begin position="312"/>
        <end position="333"/>
    </location>
</feature>
<dbReference type="InterPro" id="IPR020846">
    <property type="entry name" value="MFS_dom"/>
</dbReference>
<feature type="transmembrane region" description="Helical" evidence="8">
    <location>
        <begin position="340"/>
        <end position="360"/>
    </location>
</feature>
<accession>A0ABS5KHW4</accession>
<dbReference type="EMBL" id="JAAFYZ010000008">
    <property type="protein sequence ID" value="MBS2545949.1"/>
    <property type="molecule type" value="Genomic_DNA"/>
</dbReference>
<keyword evidence="2" id="KW-0813">Transport</keyword>
<sequence>MTTTQSAETAPAPRAGRKEWIGLAVLVLPCLLISMDMSVLLFGLPFISADLKPSATQQLWIMDAYGFALAGLLITMGAIGDRIGRRRLLLTGATAFGAASVVAAYSGSAEMLIGARALLGVAGATLMPSTMALIRNMFHDPKQRQTAISLWTGGLIGGVTLGPIVGGVLLNHFWWGSVFLINLPAMALLLVLGPILLPEYKTRAAGRRFDVLGSVLSMATIFPAVYGIKQLAVDGFSATAAAALAFGVALGIAFVIRQHTAKNPLVDMELFRKPSFRAPMLVNLCGNFVLMGFSLFNTQYLQSVAGMRPFTAALWSMAAMPFVSVGMALTGALTTRVRPARIIGTAFLVSACGALVLTLVHPGNPVVVLMVGAGVAAGGVVAAQSIVGNMVMAAAPAERAGSASALNETGAELGSSLGMALLGSLGAAIYHNKMASVGAGGAPEPAVHAAHETIGGAVAVAGQFPGAAGHSLLITARDAYTSGLHTAALAGAAVLALTALFAVRALRNEPVLPAAPKKAPKSKKEKPEKKGAKAAPAEPVGDYASAV</sequence>
<dbReference type="PANTHER" id="PTHR42718:SF47">
    <property type="entry name" value="METHYL VIOLOGEN RESISTANCE PROTEIN SMVA"/>
    <property type="match status" value="1"/>
</dbReference>
<dbReference type="CDD" id="cd17321">
    <property type="entry name" value="MFS_MMR_MDR_like"/>
    <property type="match status" value="1"/>
</dbReference>
<dbReference type="RefSeq" id="WP_212007606.1">
    <property type="nucleotide sequence ID" value="NZ_JAAFYZ010000008.1"/>
</dbReference>
<evidence type="ECO:0000313" key="11">
    <source>
        <dbReference type="Proteomes" id="UP000730482"/>
    </source>
</evidence>
<comment type="caution">
    <text evidence="10">The sequence shown here is derived from an EMBL/GenBank/DDBJ whole genome shotgun (WGS) entry which is preliminary data.</text>
</comment>
<feature type="transmembrane region" description="Helical" evidence="8">
    <location>
        <begin position="366"/>
        <end position="392"/>
    </location>
</feature>
<evidence type="ECO:0000256" key="8">
    <source>
        <dbReference type="SAM" id="Phobius"/>
    </source>
</evidence>
<feature type="transmembrane region" description="Helical" evidence="8">
    <location>
        <begin position="113"/>
        <end position="134"/>
    </location>
</feature>
<dbReference type="PANTHER" id="PTHR42718">
    <property type="entry name" value="MAJOR FACILITATOR SUPERFAMILY MULTIDRUG TRANSPORTER MFSC"/>
    <property type="match status" value="1"/>
</dbReference>
<protein>
    <submittedName>
        <fullName evidence="10">MFS transporter</fullName>
    </submittedName>
</protein>
<feature type="transmembrane region" description="Helical" evidence="8">
    <location>
        <begin position="483"/>
        <end position="503"/>
    </location>
</feature>
<feature type="transmembrane region" description="Helical" evidence="8">
    <location>
        <begin position="276"/>
        <end position="296"/>
    </location>
</feature>
<evidence type="ECO:0000256" key="4">
    <source>
        <dbReference type="ARBA" id="ARBA00022692"/>
    </source>
</evidence>
<keyword evidence="3" id="KW-1003">Cell membrane</keyword>
<dbReference type="Gene3D" id="1.20.1720.10">
    <property type="entry name" value="Multidrug resistance protein D"/>
    <property type="match status" value="1"/>
</dbReference>
<keyword evidence="11" id="KW-1185">Reference proteome</keyword>
<evidence type="ECO:0000256" key="1">
    <source>
        <dbReference type="ARBA" id="ARBA00004651"/>
    </source>
</evidence>
<evidence type="ECO:0000256" key="3">
    <source>
        <dbReference type="ARBA" id="ARBA00022475"/>
    </source>
</evidence>
<reference evidence="10 11" key="1">
    <citation type="submission" date="2020-02" db="EMBL/GenBank/DDBJ databases">
        <title>Acidophilic actinobacteria isolated from forest soil.</title>
        <authorList>
            <person name="Golinska P."/>
        </authorList>
    </citation>
    <scope>NUCLEOTIDE SEQUENCE [LARGE SCALE GENOMIC DNA]</scope>
    <source>
        <strain evidence="10 11">NL8</strain>
    </source>
</reference>
<evidence type="ECO:0000313" key="10">
    <source>
        <dbReference type="EMBL" id="MBS2545949.1"/>
    </source>
</evidence>
<feature type="transmembrane region" description="Helical" evidence="8">
    <location>
        <begin position="172"/>
        <end position="197"/>
    </location>
</feature>
<feature type="transmembrane region" description="Helical" evidence="8">
    <location>
        <begin position="20"/>
        <end position="47"/>
    </location>
</feature>
<evidence type="ECO:0000259" key="9">
    <source>
        <dbReference type="PROSITE" id="PS50850"/>
    </source>
</evidence>
<feature type="region of interest" description="Disordered" evidence="7">
    <location>
        <begin position="512"/>
        <end position="547"/>
    </location>
</feature>
<keyword evidence="5 8" id="KW-1133">Transmembrane helix</keyword>
<dbReference type="Gene3D" id="1.20.1250.20">
    <property type="entry name" value="MFS general substrate transporter like domains"/>
    <property type="match status" value="1"/>
</dbReference>
<dbReference type="InterPro" id="IPR011701">
    <property type="entry name" value="MFS"/>
</dbReference>
<feature type="domain" description="Major facilitator superfamily (MFS) profile" evidence="9">
    <location>
        <begin position="22"/>
        <end position="510"/>
    </location>
</feature>
<comment type="subcellular location">
    <subcellularLocation>
        <location evidence="1">Cell membrane</location>
        <topology evidence="1">Multi-pass membrane protein</topology>
    </subcellularLocation>
</comment>
<dbReference type="Pfam" id="PF07690">
    <property type="entry name" value="MFS_1"/>
    <property type="match status" value="1"/>
</dbReference>
<evidence type="ECO:0000256" key="2">
    <source>
        <dbReference type="ARBA" id="ARBA00022448"/>
    </source>
</evidence>
<evidence type="ECO:0000256" key="7">
    <source>
        <dbReference type="SAM" id="MobiDB-lite"/>
    </source>
</evidence>
<organism evidence="10 11">
    <name type="scientific">Catenulispora pinistramenti</name>
    <dbReference type="NCBI Taxonomy" id="2705254"/>
    <lineage>
        <taxon>Bacteria</taxon>
        <taxon>Bacillati</taxon>
        <taxon>Actinomycetota</taxon>
        <taxon>Actinomycetes</taxon>
        <taxon>Catenulisporales</taxon>
        <taxon>Catenulisporaceae</taxon>
        <taxon>Catenulispora</taxon>
    </lineage>
</organism>
<keyword evidence="4 8" id="KW-0812">Transmembrane</keyword>
<feature type="transmembrane region" description="Helical" evidence="8">
    <location>
        <begin position="209"/>
        <end position="229"/>
    </location>
</feature>
<name>A0ABS5KHW4_9ACTN</name>
<dbReference type="SUPFAM" id="SSF103473">
    <property type="entry name" value="MFS general substrate transporter"/>
    <property type="match status" value="1"/>
</dbReference>
<evidence type="ECO:0000256" key="6">
    <source>
        <dbReference type="ARBA" id="ARBA00023136"/>
    </source>
</evidence>
<gene>
    <name evidence="10" type="ORF">KGQ19_03620</name>
</gene>
<feature type="transmembrane region" description="Helical" evidence="8">
    <location>
        <begin position="146"/>
        <end position="166"/>
    </location>
</feature>
<feature type="transmembrane region" description="Helical" evidence="8">
    <location>
        <begin position="59"/>
        <end position="79"/>
    </location>
</feature>
<feature type="transmembrane region" description="Helical" evidence="8">
    <location>
        <begin position="413"/>
        <end position="431"/>
    </location>
</feature>
<keyword evidence="6 8" id="KW-0472">Membrane</keyword>
<feature type="transmembrane region" description="Helical" evidence="8">
    <location>
        <begin position="235"/>
        <end position="256"/>
    </location>
</feature>
<dbReference type="InterPro" id="IPR036259">
    <property type="entry name" value="MFS_trans_sf"/>
</dbReference>
<dbReference type="Proteomes" id="UP000730482">
    <property type="component" value="Unassembled WGS sequence"/>
</dbReference>
<dbReference type="PROSITE" id="PS50850">
    <property type="entry name" value="MFS"/>
    <property type="match status" value="1"/>
</dbReference>
<evidence type="ECO:0000256" key="5">
    <source>
        <dbReference type="ARBA" id="ARBA00022989"/>
    </source>
</evidence>
<feature type="transmembrane region" description="Helical" evidence="8">
    <location>
        <begin position="88"/>
        <end position="107"/>
    </location>
</feature>
<proteinExistence type="predicted"/>